<reference evidence="2 3" key="1">
    <citation type="submission" date="2021-06" db="EMBL/GenBank/DDBJ databases">
        <title>Genome sequence of Babesia caballi.</title>
        <authorList>
            <person name="Yamagishi J."/>
            <person name="Kidaka T."/>
            <person name="Ochi A."/>
        </authorList>
    </citation>
    <scope>NUCLEOTIDE SEQUENCE [LARGE SCALE GENOMIC DNA]</scope>
    <source>
        <strain evidence="2">USDA-D6B2</strain>
    </source>
</reference>
<accession>A0AAV4LWE8</accession>
<keyword evidence="1" id="KW-0472">Membrane</keyword>
<evidence type="ECO:0000313" key="3">
    <source>
        <dbReference type="Proteomes" id="UP001497744"/>
    </source>
</evidence>
<gene>
    <name evidence="2" type="ORF">BcabD6B2_35960</name>
</gene>
<feature type="transmembrane region" description="Helical" evidence="1">
    <location>
        <begin position="370"/>
        <end position="394"/>
    </location>
</feature>
<keyword evidence="1" id="KW-0812">Transmembrane</keyword>
<organism evidence="2 3">
    <name type="scientific">Babesia caballi</name>
    <dbReference type="NCBI Taxonomy" id="5871"/>
    <lineage>
        <taxon>Eukaryota</taxon>
        <taxon>Sar</taxon>
        <taxon>Alveolata</taxon>
        <taxon>Apicomplexa</taxon>
        <taxon>Aconoidasida</taxon>
        <taxon>Piroplasmida</taxon>
        <taxon>Babesiidae</taxon>
        <taxon>Babesia</taxon>
    </lineage>
</organism>
<dbReference type="EMBL" id="BPLF01000003">
    <property type="protein sequence ID" value="GIX64161.1"/>
    <property type="molecule type" value="Genomic_DNA"/>
</dbReference>
<dbReference type="GeneID" id="94195642"/>
<comment type="caution">
    <text evidence="2">The sequence shown here is derived from an EMBL/GenBank/DDBJ whole genome shotgun (WGS) entry which is preliminary data.</text>
</comment>
<keyword evidence="1" id="KW-1133">Transmembrane helix</keyword>
<feature type="transmembrane region" description="Helical" evidence="1">
    <location>
        <begin position="187"/>
        <end position="206"/>
    </location>
</feature>
<sequence length="400" mass="44182">MSSHLKTSLTDAPKNVKEAIDWMLRLSGRDDGEFEDGNLAIIGLTTTLSGLLDNTNQDLVEAVSTTFNEAHERVMQQLALSLNDTSGYFTKYFKEFSDVEKAEGKIVDFAKWVTKFKEWIAKGSDQIGQRDGPAVMFADGLAVFMGYANGQLTDGGLAKKDRYKSAYDSKNATWEQIKNDDEKNKCALIFLQVVITLFPFLTVLYFNGKKKVRKDEYIADGEWAREKLKNEDSPLTKFLKDAGFNDFTRLNIMYTKTFCCVAHGATTSNLQSCSKDPCVKGSTLNGRIGTGFGELGRVMAGGNAPKTYGQFLKEIIERAKCYHAFNEFRTRLPCSKNGSTCDPSKFPFTRLFIIAIAYQIAMETSPITKAILAGTAAVAGVGISAYLTYISGILTSVGLF</sequence>
<dbReference type="AlphaFoldDB" id="A0AAV4LWE8"/>
<protein>
    <submittedName>
        <fullName evidence="2">Variant erythrocyte surface antigen-1 family protein</fullName>
    </submittedName>
</protein>
<evidence type="ECO:0000256" key="1">
    <source>
        <dbReference type="SAM" id="Phobius"/>
    </source>
</evidence>
<dbReference type="Proteomes" id="UP001497744">
    <property type="component" value="Unassembled WGS sequence"/>
</dbReference>
<dbReference type="RefSeq" id="XP_067716230.1">
    <property type="nucleotide sequence ID" value="XM_067860129.1"/>
</dbReference>
<evidence type="ECO:0000313" key="2">
    <source>
        <dbReference type="EMBL" id="GIX64161.1"/>
    </source>
</evidence>
<name>A0AAV4LWE8_BABCB</name>
<keyword evidence="3" id="KW-1185">Reference proteome</keyword>
<proteinExistence type="predicted"/>